<feature type="transmembrane region" description="Helical" evidence="1">
    <location>
        <begin position="900"/>
        <end position="926"/>
    </location>
</feature>
<dbReference type="SUPFAM" id="SSF82693">
    <property type="entry name" value="Multidrug efflux transporter AcrB pore domain, PN1, PN2, PC1 and PC2 subdomains"/>
    <property type="match status" value="3"/>
</dbReference>
<evidence type="ECO:0000313" key="3">
    <source>
        <dbReference type="Proteomes" id="UP000184749"/>
    </source>
</evidence>
<dbReference type="SUPFAM" id="SSF82714">
    <property type="entry name" value="Multidrug efflux transporter AcrB TolC docking domain, DN and DC subdomains"/>
    <property type="match status" value="2"/>
</dbReference>
<evidence type="ECO:0000256" key="1">
    <source>
        <dbReference type="SAM" id="Phobius"/>
    </source>
</evidence>
<feature type="transmembrane region" description="Helical" evidence="1">
    <location>
        <begin position="384"/>
        <end position="408"/>
    </location>
</feature>
<organism evidence="2 3">
    <name type="scientific">Rhizobium gallicum</name>
    <dbReference type="NCBI Taxonomy" id="56730"/>
    <lineage>
        <taxon>Bacteria</taxon>
        <taxon>Pseudomonadati</taxon>
        <taxon>Pseudomonadota</taxon>
        <taxon>Alphaproteobacteria</taxon>
        <taxon>Hyphomicrobiales</taxon>
        <taxon>Rhizobiaceae</taxon>
        <taxon>Rhizobium/Agrobacterium group</taxon>
        <taxon>Rhizobium</taxon>
    </lineage>
</organism>
<dbReference type="STRING" id="56730.IE4872_CH03374"/>
<dbReference type="Pfam" id="PF00873">
    <property type="entry name" value="ACR_tran"/>
    <property type="match status" value="1"/>
</dbReference>
<dbReference type="Gene3D" id="1.20.1640.10">
    <property type="entry name" value="Multidrug efflux transporter AcrB transmembrane domain"/>
    <property type="match status" value="2"/>
</dbReference>
<dbReference type="InterPro" id="IPR027463">
    <property type="entry name" value="AcrB_DN_DC_subdom"/>
</dbReference>
<feature type="transmembrane region" description="Helical" evidence="1">
    <location>
        <begin position="429"/>
        <end position="450"/>
    </location>
</feature>
<feature type="transmembrane region" description="Helical" evidence="1">
    <location>
        <begin position="980"/>
        <end position="1004"/>
    </location>
</feature>
<feature type="transmembrane region" description="Helical" evidence="1">
    <location>
        <begin position="875"/>
        <end position="894"/>
    </location>
</feature>
<proteinExistence type="predicted"/>
<gene>
    <name evidence="2" type="ORF">IE4872_CH03374</name>
</gene>
<accession>A0A1L5NM39</accession>
<dbReference type="GO" id="GO:0042910">
    <property type="term" value="F:xenobiotic transmembrane transporter activity"/>
    <property type="evidence" value="ECO:0007669"/>
    <property type="project" value="TreeGrafter"/>
</dbReference>
<protein>
    <submittedName>
        <fullName evidence="2">Acriflavin resistance protein</fullName>
    </submittedName>
</protein>
<feature type="transmembrane region" description="Helical" evidence="1">
    <location>
        <begin position="358"/>
        <end position="378"/>
    </location>
</feature>
<dbReference type="Gene3D" id="3.30.2090.10">
    <property type="entry name" value="Multidrug efflux transporter AcrB TolC docking domain, DN and DC subdomains"/>
    <property type="match status" value="2"/>
</dbReference>
<dbReference type="OrthoDB" id="9806532at2"/>
<dbReference type="Proteomes" id="UP000184749">
    <property type="component" value="Chromosome"/>
</dbReference>
<dbReference type="Gene3D" id="3.30.70.1320">
    <property type="entry name" value="Multidrug efflux transporter AcrB pore domain like"/>
    <property type="match status" value="1"/>
</dbReference>
<dbReference type="EMBL" id="CP017101">
    <property type="protein sequence ID" value="APO68974.1"/>
    <property type="molecule type" value="Genomic_DNA"/>
</dbReference>
<dbReference type="PRINTS" id="PR00702">
    <property type="entry name" value="ACRIFLAVINRP"/>
</dbReference>
<dbReference type="GO" id="GO:0005886">
    <property type="term" value="C:plasma membrane"/>
    <property type="evidence" value="ECO:0007669"/>
    <property type="project" value="TreeGrafter"/>
</dbReference>
<keyword evidence="1" id="KW-0812">Transmembrane</keyword>
<keyword evidence="1" id="KW-1133">Transmembrane helix</keyword>
<dbReference type="InterPro" id="IPR001036">
    <property type="entry name" value="Acrflvin-R"/>
</dbReference>
<dbReference type="Gene3D" id="3.30.70.1430">
    <property type="entry name" value="Multidrug efflux transporter AcrB pore domain"/>
    <property type="match status" value="2"/>
</dbReference>
<dbReference type="PANTHER" id="PTHR32063">
    <property type="match status" value="1"/>
</dbReference>
<dbReference type="SUPFAM" id="SSF82866">
    <property type="entry name" value="Multidrug efflux transporter AcrB transmembrane domain"/>
    <property type="match status" value="2"/>
</dbReference>
<dbReference type="RefSeq" id="WP_074069510.1">
    <property type="nucleotide sequence ID" value="NZ_CP017101.1"/>
</dbReference>
<dbReference type="AlphaFoldDB" id="A0A1L5NM39"/>
<feature type="transmembrane region" description="Helical" evidence="1">
    <location>
        <begin position="456"/>
        <end position="479"/>
    </location>
</feature>
<evidence type="ECO:0000313" key="2">
    <source>
        <dbReference type="EMBL" id="APO68974.1"/>
    </source>
</evidence>
<feature type="transmembrane region" description="Helical" evidence="1">
    <location>
        <begin position="334"/>
        <end position="351"/>
    </location>
</feature>
<dbReference type="Gene3D" id="3.30.70.1440">
    <property type="entry name" value="Multidrug efflux transporter AcrB pore domain"/>
    <property type="match status" value="1"/>
</dbReference>
<reference evidence="2 3" key="1">
    <citation type="submission" date="2016-09" db="EMBL/GenBank/DDBJ databases">
        <title>The complete genome sequences of Rhizobium gallicum, symbiovars gallicum and phaseoli, symbionts associated to common bean (Phaseolus vulgaris).</title>
        <authorList>
            <person name="Bustos P."/>
            <person name="Santamaria R.I."/>
            <person name="Perez-Carrascal O.M."/>
            <person name="Juarez S."/>
            <person name="Lozano L."/>
            <person name="Martinez-Flores I."/>
            <person name="Martinez-Romero E."/>
            <person name="Cevallos M."/>
            <person name="Romero D."/>
            <person name="Davila G."/>
            <person name="Gonzalez V."/>
        </authorList>
    </citation>
    <scope>NUCLEOTIDE SEQUENCE [LARGE SCALE GENOMIC DNA]</scope>
    <source>
        <strain evidence="2 3">IE4872</strain>
    </source>
</reference>
<sequence>MNISAWSIRNPVPAILLFILLTAGGMLAFDRLPVQNFPDMDLPTIQIDATLEGAAPTQLETEVARKIEDKLALLSLLKHITTTITDGSVSMSVSFELEKDGEEALNEVRNAVGGAGGDLPPEMQQPSVTRSTVQESALLTYAVRSERLDETELSWFVDNDMTKALLSVRGVGEVGRVGGVDREVHIDLDPQLMGSLDLSAASVSSRLKSVQSDSSGGRGEIGGSRQSIRTLSAASSVEELKDMAIPLPGGPLVRLEEIGTVSDSFADRTSMAYLDGERVIAVQVKRSNEFSDVGVAAGIEAAVKDFAAANPDVEIVKAYSTTGPIEDNYTGSMHLLYEGAILAVVVVWLFLRDWRATFLAAVALPMSVIPTFLVMYLLDFSLNTVTLLALSLVVGILVDDAIVEIENIARHLQMGKNPIEAALEAADEIGLAVVATTLTLVAVFLPTAFMSGIPGLIFRQFGVTAAVAVLASLLVARLLTPMMAAYMMKGHPAEPKDGMIMRAYLAVARTCLRHRAFTMVGVCLFLGLSLSTVPSLSSAFLPPSDDAQTQVKLTLQPGSTIEETDAVTRRAIEIVSGLPDVTRVFSAVGTFSTGAGGPDDSAAAMASTTVASLVVDLKKLGKRDRKQFQIENDIRQALAVLSGVRIEVGSGGGGSTLQLTLTSDDTQALDRAAITLEEQLRTLRDVGAVTSSASLQAPEVQIVPDRDSAAALGVTSEAMSQAVRVATNGDYALALAKLNLPQRQLPIRVRFDPDSRTTLDDIANIRVGGARGSVALGSVAEIRIGGRPAEISRIDRSRNIVLTVELNGRILGEVFSEVQALPAVKDLPANVRFIEQGELEQTSDLFGNFVIAMAIGVFCIYAVLVLLFHDFLQPITILMALPLSLGGALLPLVLTDTSFSMPVVIGLLMLMGVVTKNSILLVEYAIVSRRAGLSRFDALVDACHKRARPIVMTTIAMGCGMLPVALALSGGDPSFRQPMAIVVIGGLITSTVLSLVVIPVVFDLADDFLAFLKRCLGRGAEAGTRKLRPDE</sequence>
<name>A0A1L5NM39_9HYPH</name>
<dbReference type="PANTHER" id="PTHR32063:SF77">
    <property type="entry name" value="ACR FAMILY TRANSPORT PROTEIN"/>
    <property type="match status" value="1"/>
</dbReference>
<feature type="transmembrane region" description="Helical" evidence="1">
    <location>
        <begin position="845"/>
        <end position="868"/>
    </location>
</feature>
<feature type="transmembrane region" description="Helical" evidence="1">
    <location>
        <begin position="947"/>
        <end position="968"/>
    </location>
</feature>
<keyword evidence="1" id="KW-0472">Membrane</keyword>
<feature type="transmembrane region" description="Helical" evidence="1">
    <location>
        <begin position="516"/>
        <end position="541"/>
    </location>
</feature>